<gene>
    <name evidence="2" type="ORF">PSALAMII_LOCUS7585</name>
</gene>
<feature type="region of interest" description="Disordered" evidence="1">
    <location>
        <begin position="1"/>
        <end position="38"/>
    </location>
</feature>
<evidence type="ECO:0000256" key="1">
    <source>
        <dbReference type="SAM" id="MobiDB-lite"/>
    </source>
</evidence>
<dbReference type="Proteomes" id="UP001152646">
    <property type="component" value="Unassembled WGS sequence"/>
</dbReference>
<evidence type="ECO:0000313" key="2">
    <source>
        <dbReference type="EMBL" id="CAG8395966.1"/>
    </source>
</evidence>
<proteinExistence type="predicted"/>
<sequence>MSGLLNSRWAPGAPTSVHRPQYTPRPQTSGSIRLTPPGSLLPPAEELSRFMKIVARLRWKLPFLAEGYRLATLETGNDMSDDVAHAEIMFKIDFHEYYALLERAIVHLLAVFNIAVTSSRGSTHSSGNGVANGHSVGVHRYHANVLEALREQTTPLSPVLGSGSVYLKLQKAKDLRNRWKTADLTMEERERQGERKDVLRLADFDFEGILSGIFAGLEEAYVRAKDHVDKCVRPDDLPGQTNTEADWGFMVDAMDWEAV</sequence>
<comment type="caution">
    <text evidence="2">The sequence shown here is derived from an EMBL/GenBank/DDBJ whole genome shotgun (WGS) entry which is preliminary data.</text>
</comment>
<dbReference type="OrthoDB" id="3858188at2759"/>
<protein>
    <recommendedName>
        <fullName evidence="4">Fungal specific transcription factor</fullName>
    </recommendedName>
</protein>
<evidence type="ECO:0008006" key="4">
    <source>
        <dbReference type="Google" id="ProtNLM"/>
    </source>
</evidence>
<dbReference type="EMBL" id="CAJVPA010000199">
    <property type="protein sequence ID" value="CAG8395966.1"/>
    <property type="molecule type" value="Genomic_DNA"/>
</dbReference>
<accession>A0A9W4JJC6</accession>
<name>A0A9W4JJC6_9EURO</name>
<organism evidence="2 3">
    <name type="scientific">Penicillium salamii</name>
    <dbReference type="NCBI Taxonomy" id="1612424"/>
    <lineage>
        <taxon>Eukaryota</taxon>
        <taxon>Fungi</taxon>
        <taxon>Dikarya</taxon>
        <taxon>Ascomycota</taxon>
        <taxon>Pezizomycotina</taxon>
        <taxon>Eurotiomycetes</taxon>
        <taxon>Eurotiomycetidae</taxon>
        <taxon>Eurotiales</taxon>
        <taxon>Aspergillaceae</taxon>
        <taxon>Penicillium</taxon>
    </lineage>
</organism>
<dbReference type="AlphaFoldDB" id="A0A9W4JJC6"/>
<evidence type="ECO:0000313" key="3">
    <source>
        <dbReference type="Proteomes" id="UP001152646"/>
    </source>
</evidence>
<reference evidence="2" key="1">
    <citation type="submission" date="2021-07" db="EMBL/GenBank/DDBJ databases">
        <authorList>
            <person name="Branca A.L. A."/>
        </authorList>
    </citation>
    <scope>NUCLEOTIDE SEQUENCE</scope>
</reference>